<proteinExistence type="predicted"/>
<feature type="non-terminal residue" evidence="1">
    <location>
        <position position="1"/>
    </location>
</feature>
<organism evidence="1 2">
    <name type="scientific">Racocetra persica</name>
    <dbReference type="NCBI Taxonomy" id="160502"/>
    <lineage>
        <taxon>Eukaryota</taxon>
        <taxon>Fungi</taxon>
        <taxon>Fungi incertae sedis</taxon>
        <taxon>Mucoromycota</taxon>
        <taxon>Glomeromycotina</taxon>
        <taxon>Glomeromycetes</taxon>
        <taxon>Diversisporales</taxon>
        <taxon>Gigasporaceae</taxon>
        <taxon>Racocetra</taxon>
    </lineage>
</organism>
<evidence type="ECO:0000313" key="2">
    <source>
        <dbReference type="Proteomes" id="UP000789920"/>
    </source>
</evidence>
<keyword evidence="2" id="KW-1185">Reference proteome</keyword>
<evidence type="ECO:0000313" key="1">
    <source>
        <dbReference type="EMBL" id="CAG8803036.1"/>
    </source>
</evidence>
<accession>A0ACA9RPZ6</accession>
<reference evidence="1" key="1">
    <citation type="submission" date="2021-06" db="EMBL/GenBank/DDBJ databases">
        <authorList>
            <person name="Kallberg Y."/>
            <person name="Tangrot J."/>
            <person name="Rosling A."/>
        </authorList>
    </citation>
    <scope>NUCLEOTIDE SEQUENCE</scope>
    <source>
        <strain evidence="1">MA461A</strain>
    </source>
</reference>
<feature type="non-terminal residue" evidence="1">
    <location>
        <position position="71"/>
    </location>
</feature>
<dbReference type="Proteomes" id="UP000789920">
    <property type="component" value="Unassembled WGS sequence"/>
</dbReference>
<dbReference type="EMBL" id="CAJVQC010062793">
    <property type="protein sequence ID" value="CAG8803036.1"/>
    <property type="molecule type" value="Genomic_DNA"/>
</dbReference>
<name>A0ACA9RPZ6_9GLOM</name>
<sequence length="71" mass="8183">AKNAHTVKVHESKSVSDERLPESHYVQVVYWNTANESETGFVDINKPEVIMRLTKDRISVLDVNKEIPFQD</sequence>
<protein>
    <submittedName>
        <fullName evidence="1">18229_t:CDS:1</fullName>
    </submittedName>
</protein>
<gene>
    <name evidence="1" type="ORF">RPERSI_LOCUS21440</name>
</gene>
<comment type="caution">
    <text evidence="1">The sequence shown here is derived from an EMBL/GenBank/DDBJ whole genome shotgun (WGS) entry which is preliminary data.</text>
</comment>